<dbReference type="EMBL" id="KD088513">
    <property type="protein sequence ID" value="EMS61972.1"/>
    <property type="molecule type" value="Genomic_DNA"/>
</dbReference>
<dbReference type="InterPro" id="IPR031631">
    <property type="entry name" value="Glyco_hydro_63N"/>
</dbReference>
<dbReference type="InterPro" id="IPR040911">
    <property type="entry name" value="Exostosin_GT47"/>
</dbReference>
<evidence type="ECO:0000256" key="4">
    <source>
        <dbReference type="ARBA" id="ARBA00023295"/>
    </source>
</evidence>
<dbReference type="EC" id="3.2.1.106" evidence="5"/>
<proteinExistence type="inferred from homology"/>
<dbReference type="FunFam" id="2.70.98.110:FF:000002">
    <property type="entry name" value="Mannosyl-oligosaccharide glucosidase GCS1"/>
    <property type="match status" value="1"/>
</dbReference>
<dbReference type="PANTHER" id="PTHR10412">
    <property type="entry name" value="MANNOSYL-OLIGOSACCHARIDE GLUCOSIDASE"/>
    <property type="match status" value="1"/>
</dbReference>
<dbReference type="GO" id="GO:0004573">
    <property type="term" value="F:Glc3Man9GlcNAc2 oligosaccharide glucosidase activity"/>
    <property type="evidence" value="ECO:0007669"/>
    <property type="project" value="UniProtKB-UniRule"/>
</dbReference>
<accession>M7ZPD4</accession>
<dbReference type="InterPro" id="IPR031335">
    <property type="entry name" value="Glyco_hydro_63_C"/>
</dbReference>
<evidence type="ECO:0000259" key="7">
    <source>
        <dbReference type="Pfam" id="PF03200"/>
    </source>
</evidence>
<comment type="subcellular location">
    <subcellularLocation>
        <location evidence="5">Endoplasmic reticulum membrane</location>
        <topology evidence="5">Single-pass type II membrane protein</topology>
    </subcellularLocation>
</comment>
<dbReference type="Gene3D" id="1.50.10.10">
    <property type="match status" value="1"/>
</dbReference>
<dbReference type="Pfam" id="PF16923">
    <property type="entry name" value="Glyco_hydro_63N"/>
    <property type="match status" value="1"/>
</dbReference>
<dbReference type="Pfam" id="PF03016">
    <property type="entry name" value="Exostosin_GT47"/>
    <property type="match status" value="1"/>
</dbReference>
<dbReference type="Pfam" id="PF03200">
    <property type="entry name" value="Glyco_hydro_63"/>
    <property type="match status" value="1"/>
</dbReference>
<feature type="domain" description="Glycosyl hydrolase family 63 N-terminal" evidence="8">
    <location>
        <begin position="26"/>
        <end position="197"/>
    </location>
</feature>
<comment type="pathway">
    <text evidence="1">Glycan metabolism; N-glycan degradation.</text>
</comment>
<reference evidence="9" key="1">
    <citation type="journal article" date="2013" name="Nature">
        <title>Draft genome of the wheat A-genome progenitor Triticum urartu.</title>
        <authorList>
            <person name="Ling H.Q."/>
            <person name="Zhao S."/>
            <person name="Liu D."/>
            <person name="Wang J."/>
            <person name="Sun H."/>
            <person name="Zhang C."/>
            <person name="Fan H."/>
            <person name="Li D."/>
            <person name="Dong L."/>
            <person name="Tao Y."/>
            <person name="Gao C."/>
            <person name="Wu H."/>
            <person name="Li Y."/>
            <person name="Cui Y."/>
            <person name="Guo X."/>
            <person name="Zheng S."/>
            <person name="Wang B."/>
            <person name="Yu K."/>
            <person name="Liang Q."/>
            <person name="Yang W."/>
            <person name="Lou X."/>
            <person name="Chen J."/>
            <person name="Feng M."/>
            <person name="Jian J."/>
            <person name="Zhang X."/>
            <person name="Luo G."/>
            <person name="Jiang Y."/>
            <person name="Liu J."/>
            <person name="Wang Z."/>
            <person name="Sha Y."/>
            <person name="Zhang B."/>
            <person name="Wu H."/>
            <person name="Tang D."/>
            <person name="Shen Q."/>
            <person name="Xue P."/>
            <person name="Zou S."/>
            <person name="Wang X."/>
            <person name="Liu X."/>
            <person name="Wang F."/>
            <person name="Yang Y."/>
            <person name="An X."/>
            <person name="Dong Z."/>
            <person name="Zhang K."/>
            <person name="Zhang X."/>
            <person name="Luo M.C."/>
            <person name="Dvorak J."/>
            <person name="Tong Y."/>
            <person name="Wang J."/>
            <person name="Yang H."/>
            <person name="Li Z."/>
            <person name="Wang D."/>
            <person name="Zhang A."/>
            <person name="Wang J."/>
        </authorList>
    </citation>
    <scope>NUCLEOTIDE SEQUENCE</scope>
</reference>
<keyword evidence="3 5" id="KW-0378">Hydrolase</keyword>
<dbReference type="InterPro" id="IPR008928">
    <property type="entry name" value="6-hairpin_glycosidase_sf"/>
</dbReference>
<dbReference type="eggNOG" id="KOG2161">
    <property type="taxonomic scope" value="Eukaryota"/>
</dbReference>
<comment type="similarity">
    <text evidence="2 5">Belongs to the glycosyl hydrolase 63 family.</text>
</comment>
<comment type="catalytic activity">
    <reaction evidence="5">
        <text>N(4)-(alpha-D-Glc-(1-&gt;2)-alpha-D-Glc-(1-&gt;3)-alpha-D-Glc-(1-&gt;3)-alpha-D-Man-(1-&gt;2)-alpha-D-Man-(1-&gt;2)-alpha-D-Man-(1-&gt;3)-[alpha-D-Man-(1-&gt;2)-alpha-D-Man-(1-&gt;3)-[alpha-D-Man-(1-&gt;2)-alpha-D-Man-(1-&gt;6)]-alpha-D-Man-(1-&gt;6)]-beta-D-Man-(1-&gt;4)-beta-D-GlcNAc-(1-&gt;4)-beta-D-GlcNAc)-L-asparaginyl-[protein] + H2O = N(4)-(alpha-D-Glc-(1-&gt;3)-alpha-D-Glc-(1-&gt;3)-alpha-D-Man-(1-&gt;2)-alpha-D-Man-(1-&gt;2)-alpha-D-Man-(1-&gt;3)-[alpha-D-Man-(1-&gt;2)-alpha-D-Man-(1-&gt;3)-[alpha-D-Man-(1-&gt;2)-alpha-D-Man-(1-&gt;6)]-alpha-D-Man-(1-&gt;6)]-beta-D-Man-(1-&gt;4)-beta-D-GlcNAc-(1-&gt;4)-beta-D-GlcNAc)-L-asparaginyl-[protein] + beta-D-glucose</text>
        <dbReference type="Rhea" id="RHEA:55988"/>
        <dbReference type="Rhea" id="RHEA-COMP:12806"/>
        <dbReference type="Rhea" id="RHEA-COMP:14355"/>
        <dbReference type="ChEBI" id="CHEBI:15377"/>
        <dbReference type="ChEBI" id="CHEBI:15903"/>
        <dbReference type="ChEBI" id="CHEBI:59082"/>
        <dbReference type="ChEBI" id="CHEBI:132537"/>
        <dbReference type="EC" id="3.2.1.106"/>
    </reaction>
</comment>
<protein>
    <recommendedName>
        <fullName evidence="5">Mannosyl-oligosaccharide glucosidase</fullName>
        <ecNumber evidence="5">3.2.1.106</ecNumber>
    </recommendedName>
</protein>
<evidence type="ECO:0000256" key="2">
    <source>
        <dbReference type="ARBA" id="ARBA00010833"/>
    </source>
</evidence>
<gene>
    <name evidence="9" type="ORF">TRIUR3_33564</name>
</gene>
<evidence type="ECO:0000259" key="8">
    <source>
        <dbReference type="Pfam" id="PF16923"/>
    </source>
</evidence>
<dbReference type="STRING" id="4572.M7ZPD4"/>
<sequence length="1401" mass="159621">MARSVTPLDAPRMMDLPQFQGDHKESLYWGTYRPNVYLGIRARTPLSLIAGLMWIGVKNGQYFIRHVCQDSDELSKYGWADHNGRDYGRQELTDHGLHLTTSFLKEKGDGSGYGGDWAVRLDAKNEGSSLSEAQESTTHLFFYIADEAGKLITMGSHEPPSRGPVLLASGSHEEIGDWELYLRSEDNLEIHRAGFQTISMHNLSDLVQHALVTNARQSGNLNLPDMTEDSSNAMIYQVSIKLPAKIDMVFLSGAGSKNPMTAERVNRLTGPMLSTRLESKQKDFEERYDQIFNVNNKIVSKELSVGRAALSSLLGGIGYFYGQSKIALPKGFSQKNGDKYIPYWPAALYTAVPSRSFFPRGFLWDEGFHQLVIWRWDAHISMDIIGHWLDLINADGWIPREQILGAEALSKVPEEFVLQYPSNGNPPTLFLALRDLASAIHAHQFSDEEAEKISTFLKRAYVRLNSWFQWFNSTQSGKYEGTFFWHGRDNMTTRELNPKTLTSGLDDYPRASHPNDEERHVDLRCWMLLATNCMRSIAGFLKMDSSLEKDYYKLSDQLSDFETLNKMHLDDKTGAYFDFGNHTEKVRLRWYENREAMKRELLRETLEAPHLQLVPHVGYVSLFPFMMGAIPPESWVLEKQLDLISNSSVLWTDYGLRSLSRTSSMYMKRNTEHDAPYWRGAIWINMNYMILSGLHHYAHGKLLEQCCEMYQYLPFTNFTVCITLLTLRCPVEDGPYSVRAGELYDELRSNLIRNIVGNYQETGFFWENYDQKNKGKGKGARSFTGWTSLVVLIMAESYPSLHRLILLIYVSLHRRRILLWCAARFYGALAQRLLDCLPQQGLFDSGEPTCLRLTHIKKNLVSIKQQPTKKKNYSKPRGAKLVRRSRWRAVAQWEFDSALLNPARQAGRGVYHFMGTNPKSKVRLTRGINRRSALLPGPVPPPHPKSTGDAGGRPPRGAAVFGLLLLAFALSSTVIYLASPARAASPSSILLNLRPFAARCPPTPPLRVFMYDLPPRFHVAMMASSRNGGGGAEGNSTAFPAWPPSAGGIRRQHSVEYWMMASLQQQRQQGGAAAEAVRVRDPDAAEAFFVPFFSSLSFNVHGRNMTDPDTEADRLLQYVFVWFDLVRNSRLDMVELMDILWKSKYWQRSAGRDHVIPMHHPNAFRFLRDMVNASVLIVSDFGRYTKELASLRKDVVAPYVHVVDSFLNDDASDPFEARPTLLFFRGRTVRKDEGKIRGKLAKLLKGKDGVRFENSLATGDGIKISTDGMRSSKFCLHPAGDTPSSCRLFDAIVSHCIPVIISSRIELPFEDEIDYSEFSLFFSVEEALEPDYLLNQLRQMPKEKWVEMWSKLKNVSSHYEFQYPPRKDDAVNMIWRQVRNKIPAVNLAIHRSRRLKVPDWW</sequence>
<feature type="domain" description="Exostosin GT47" evidence="6">
    <location>
        <begin position="1003"/>
        <end position="1337"/>
    </location>
</feature>
<dbReference type="GO" id="GO:0009311">
    <property type="term" value="P:oligosaccharide metabolic process"/>
    <property type="evidence" value="ECO:0007669"/>
    <property type="project" value="UniProtKB-UniRule"/>
</dbReference>
<evidence type="ECO:0000256" key="1">
    <source>
        <dbReference type="ARBA" id="ARBA00004740"/>
    </source>
</evidence>
<keyword evidence="5" id="KW-0256">Endoplasmic reticulum</keyword>
<name>M7ZPD4_TRIUA</name>
<dbReference type="PANTHER" id="PTHR10412:SF20">
    <property type="entry name" value="MANNOSYL-OLIGOSACCHARIDE GLUCOSIDASE GCS1"/>
    <property type="match status" value="1"/>
</dbReference>
<dbReference type="Gene3D" id="2.70.98.110">
    <property type="entry name" value="Glycosyl hydrolase family 63, N-terminal domain"/>
    <property type="match status" value="1"/>
</dbReference>
<evidence type="ECO:0000313" key="9">
    <source>
        <dbReference type="EMBL" id="EMS61972.1"/>
    </source>
</evidence>
<comment type="function">
    <text evidence="5">Cleaves the distal alpha 1,2-linked glucose residue from the Glc(3)Man(9)GlcNAc(2) oligosaccharide precursor.</text>
</comment>
<dbReference type="eggNOG" id="KOG1021">
    <property type="taxonomic scope" value="Eukaryota"/>
</dbReference>
<dbReference type="InterPro" id="IPR012341">
    <property type="entry name" value="6hp_glycosidase-like_sf"/>
</dbReference>
<evidence type="ECO:0000259" key="6">
    <source>
        <dbReference type="Pfam" id="PF03016"/>
    </source>
</evidence>
<dbReference type="FunFam" id="1.50.10.10:FF:000009">
    <property type="entry name" value="mannosyl-oligosaccharide glucosidase"/>
    <property type="match status" value="1"/>
</dbReference>
<dbReference type="SUPFAM" id="SSF48208">
    <property type="entry name" value="Six-hairpin glycosidases"/>
    <property type="match status" value="1"/>
</dbReference>
<organism evidence="9">
    <name type="scientific">Triticum urartu</name>
    <name type="common">Red wild einkorn</name>
    <name type="synonym">Crithodium urartu</name>
    <dbReference type="NCBI Taxonomy" id="4572"/>
    <lineage>
        <taxon>Eukaryota</taxon>
        <taxon>Viridiplantae</taxon>
        <taxon>Streptophyta</taxon>
        <taxon>Embryophyta</taxon>
        <taxon>Tracheophyta</taxon>
        <taxon>Spermatophyta</taxon>
        <taxon>Magnoliopsida</taxon>
        <taxon>Liliopsida</taxon>
        <taxon>Poales</taxon>
        <taxon>Poaceae</taxon>
        <taxon>BOP clade</taxon>
        <taxon>Pooideae</taxon>
        <taxon>Triticodae</taxon>
        <taxon>Triticeae</taxon>
        <taxon>Triticinae</taxon>
        <taxon>Triticum</taxon>
    </lineage>
</organism>
<dbReference type="GO" id="GO:0005789">
    <property type="term" value="C:endoplasmic reticulum membrane"/>
    <property type="evidence" value="ECO:0007669"/>
    <property type="project" value="UniProtKB-SubCell"/>
</dbReference>
<keyword evidence="4 5" id="KW-0326">Glycosidase</keyword>
<evidence type="ECO:0000256" key="3">
    <source>
        <dbReference type="ARBA" id="ARBA00022801"/>
    </source>
</evidence>
<evidence type="ECO:0000256" key="5">
    <source>
        <dbReference type="RuleBase" id="RU368089"/>
    </source>
</evidence>
<feature type="domain" description="Glycosyl hydrolase family 63 C-terminal" evidence="7">
    <location>
        <begin position="269"/>
        <end position="796"/>
    </location>
</feature>
<dbReference type="GO" id="GO:0006487">
    <property type="term" value="P:protein N-linked glycosylation"/>
    <property type="evidence" value="ECO:0007669"/>
    <property type="project" value="UniProtKB-UniRule"/>
</dbReference>
<dbReference type="InterPro" id="IPR038518">
    <property type="entry name" value="Glyco_hydro_63N_sf"/>
</dbReference>
<dbReference type="InterPro" id="IPR004888">
    <property type="entry name" value="Glycoside_hydrolase_63"/>
</dbReference>